<accession>A0A6H5I6V7</accession>
<dbReference type="PANTHER" id="PTHR47331">
    <property type="entry name" value="PHD-TYPE DOMAIN-CONTAINING PROTEIN"/>
    <property type="match status" value="1"/>
</dbReference>
<proteinExistence type="predicted"/>
<dbReference type="GO" id="GO:0071897">
    <property type="term" value="P:DNA biosynthetic process"/>
    <property type="evidence" value="ECO:0007669"/>
    <property type="project" value="UniProtKB-ARBA"/>
</dbReference>
<dbReference type="Proteomes" id="UP000479190">
    <property type="component" value="Unassembled WGS sequence"/>
</dbReference>
<dbReference type="PANTHER" id="PTHR47331:SF5">
    <property type="entry name" value="RIBONUCLEASE H"/>
    <property type="match status" value="1"/>
</dbReference>
<keyword evidence="2" id="KW-1185">Reference proteome</keyword>
<sequence length="270" mass="31677">MEHHRDHSGRYVVRLPLKPDAGRLLSSSESSACASLAHLHRRMARDAIFAAAYRGFMQAYIDSGHMIRLSYEERTLRDRPVHYIPHHGIWQHDDHKPRLRVVFDELRPTSSGVSLNDITRRVFKLQRDIWTILLRWRRHRVAFCADMKMMYRQIWIDERNLDWQHVVWSPNSSDPVQHFRLLTVIHTWHLARSSNCARTKAPNSPLPRSPFYGTDGSSHLATLVIDWAHARSIHGGFKATYVKVFQCAWLINERRRIRHHVSQCMICVAA</sequence>
<dbReference type="OrthoDB" id="5920040at2759"/>
<organism evidence="1 2">
    <name type="scientific">Trichogramma brassicae</name>
    <dbReference type="NCBI Taxonomy" id="86971"/>
    <lineage>
        <taxon>Eukaryota</taxon>
        <taxon>Metazoa</taxon>
        <taxon>Ecdysozoa</taxon>
        <taxon>Arthropoda</taxon>
        <taxon>Hexapoda</taxon>
        <taxon>Insecta</taxon>
        <taxon>Pterygota</taxon>
        <taxon>Neoptera</taxon>
        <taxon>Endopterygota</taxon>
        <taxon>Hymenoptera</taxon>
        <taxon>Apocrita</taxon>
        <taxon>Proctotrupomorpha</taxon>
        <taxon>Chalcidoidea</taxon>
        <taxon>Trichogrammatidae</taxon>
        <taxon>Trichogramma</taxon>
    </lineage>
</organism>
<gene>
    <name evidence="1" type="ORF">TBRA_LOCUS5565</name>
</gene>
<dbReference type="SUPFAM" id="SSF56672">
    <property type="entry name" value="DNA/RNA polymerases"/>
    <property type="match status" value="1"/>
</dbReference>
<protein>
    <recommendedName>
        <fullName evidence="3">Integrase zinc-binding domain-containing protein</fullName>
    </recommendedName>
</protein>
<dbReference type="InterPro" id="IPR043502">
    <property type="entry name" value="DNA/RNA_pol_sf"/>
</dbReference>
<reference evidence="1 2" key="1">
    <citation type="submission" date="2020-02" db="EMBL/GenBank/DDBJ databases">
        <authorList>
            <person name="Ferguson B K."/>
        </authorList>
    </citation>
    <scope>NUCLEOTIDE SEQUENCE [LARGE SCALE GENOMIC DNA]</scope>
</reference>
<dbReference type="AlphaFoldDB" id="A0A6H5I6V7"/>
<evidence type="ECO:0000313" key="1">
    <source>
        <dbReference type="EMBL" id="CAB0033667.1"/>
    </source>
</evidence>
<evidence type="ECO:0008006" key="3">
    <source>
        <dbReference type="Google" id="ProtNLM"/>
    </source>
</evidence>
<evidence type="ECO:0000313" key="2">
    <source>
        <dbReference type="Proteomes" id="UP000479190"/>
    </source>
</evidence>
<dbReference type="EMBL" id="CADCXV010000717">
    <property type="protein sequence ID" value="CAB0033667.1"/>
    <property type="molecule type" value="Genomic_DNA"/>
</dbReference>
<name>A0A6H5I6V7_9HYME</name>